<dbReference type="STRING" id="335543.Sfum_4008"/>
<dbReference type="Proteomes" id="UP000001784">
    <property type="component" value="Chromosome"/>
</dbReference>
<dbReference type="InterPro" id="IPR008792">
    <property type="entry name" value="PQQD"/>
</dbReference>
<dbReference type="KEGG" id="sfu:Sfum_4008"/>
<organism evidence="1 2">
    <name type="scientific">Syntrophobacter fumaroxidans (strain DSM 10017 / MPOB)</name>
    <dbReference type="NCBI Taxonomy" id="335543"/>
    <lineage>
        <taxon>Bacteria</taxon>
        <taxon>Pseudomonadati</taxon>
        <taxon>Thermodesulfobacteriota</taxon>
        <taxon>Syntrophobacteria</taxon>
        <taxon>Syntrophobacterales</taxon>
        <taxon>Syntrophobacteraceae</taxon>
        <taxon>Syntrophobacter</taxon>
    </lineage>
</organism>
<dbReference type="InParanoid" id="A0LQH2"/>
<evidence type="ECO:0008006" key="3">
    <source>
        <dbReference type="Google" id="ProtNLM"/>
    </source>
</evidence>
<evidence type="ECO:0000313" key="1">
    <source>
        <dbReference type="EMBL" id="ABK19674.1"/>
    </source>
</evidence>
<dbReference type="InterPro" id="IPR041881">
    <property type="entry name" value="PqqD_sf"/>
</dbReference>
<name>A0LQH2_SYNFM</name>
<dbReference type="AlphaFoldDB" id="A0LQH2"/>
<dbReference type="HOGENOM" id="CLU_159325_0_1_7"/>
<dbReference type="Pfam" id="PF05402">
    <property type="entry name" value="PqqD"/>
    <property type="match status" value="1"/>
</dbReference>
<sequence>MRRLDNIVRRDIHGEVLLVPIRGRSAEMQRLFVLNEVGDFIWRRLDGTHSRDDILRLLQDRYIVRAQDAASDLEEFLGLLSAANLVEEVP</sequence>
<proteinExistence type="predicted"/>
<dbReference type="Gene3D" id="1.10.10.1150">
    <property type="entry name" value="Coenzyme PQQ synthesis protein D (PqqD)"/>
    <property type="match status" value="1"/>
</dbReference>
<reference evidence="1 2" key="1">
    <citation type="submission" date="2006-10" db="EMBL/GenBank/DDBJ databases">
        <title>Complete sequence of Syntrophobacter fumaroxidans MPOB.</title>
        <authorList>
            <consortium name="US DOE Joint Genome Institute"/>
            <person name="Copeland A."/>
            <person name="Lucas S."/>
            <person name="Lapidus A."/>
            <person name="Barry K."/>
            <person name="Detter J.C."/>
            <person name="Glavina del Rio T."/>
            <person name="Hammon N."/>
            <person name="Israni S."/>
            <person name="Pitluck S."/>
            <person name="Goltsman E.G."/>
            <person name="Martinez M."/>
            <person name="Schmutz J."/>
            <person name="Larimer F."/>
            <person name="Land M."/>
            <person name="Hauser L."/>
            <person name="Kyrpides N."/>
            <person name="Kim E."/>
            <person name="Boone D.R."/>
            <person name="Brockman F."/>
            <person name="Culley D."/>
            <person name="Ferry J."/>
            <person name="Gunsalus R."/>
            <person name="McInerney M.J."/>
            <person name="Morrison M."/>
            <person name="Plugge C."/>
            <person name="Rohlin L."/>
            <person name="Scholten J."/>
            <person name="Sieber J."/>
            <person name="Stams A.J.M."/>
            <person name="Worm P."/>
            <person name="Henstra A.M."/>
            <person name="Richardson P."/>
        </authorList>
    </citation>
    <scope>NUCLEOTIDE SEQUENCE [LARGE SCALE GENOMIC DNA]</scope>
    <source>
        <strain evidence="2">DSM 10017 / MPOB</strain>
    </source>
</reference>
<accession>A0LQH2</accession>
<gene>
    <name evidence="1" type="ordered locus">Sfum_4008</name>
</gene>
<evidence type="ECO:0000313" key="2">
    <source>
        <dbReference type="Proteomes" id="UP000001784"/>
    </source>
</evidence>
<dbReference type="EMBL" id="CP000478">
    <property type="protein sequence ID" value="ABK19674.1"/>
    <property type="molecule type" value="Genomic_DNA"/>
</dbReference>
<keyword evidence="2" id="KW-1185">Reference proteome</keyword>
<protein>
    <recommendedName>
        <fullName evidence="3">Coenzyme PQQ synthesis D</fullName>
    </recommendedName>
</protein>